<dbReference type="InterPro" id="IPR029063">
    <property type="entry name" value="SAM-dependent_MTases_sf"/>
</dbReference>
<dbReference type="NCBIfam" id="TIGR00095">
    <property type="entry name" value="16S rRNA (guanine(966)-N(2))-methyltransferase RsmD"/>
    <property type="match status" value="1"/>
</dbReference>
<comment type="caution">
    <text evidence="3">The sequence shown here is derived from an EMBL/GenBank/DDBJ whole genome shotgun (WGS) entry which is preliminary data.</text>
</comment>
<evidence type="ECO:0000313" key="4">
    <source>
        <dbReference type="Proteomes" id="UP001516588"/>
    </source>
</evidence>
<organism evidence="3 4">
    <name type="scientific">Gallibacter intestinalis</name>
    <dbReference type="NCBI Taxonomy" id="2779356"/>
    <lineage>
        <taxon>Bacteria</taxon>
        <taxon>Bacillati</taxon>
        <taxon>Bacillota</taxon>
        <taxon>Clostridia</taxon>
        <taxon>Eubacteriales</taxon>
        <taxon>Eubacteriaceae</taxon>
        <taxon>Gallibacter</taxon>
    </lineage>
</organism>
<dbReference type="SUPFAM" id="SSF53335">
    <property type="entry name" value="S-adenosyl-L-methionine-dependent methyltransferases"/>
    <property type="match status" value="1"/>
</dbReference>
<dbReference type="Gene3D" id="3.40.50.150">
    <property type="entry name" value="Vaccinia Virus protein VP39"/>
    <property type="match status" value="1"/>
</dbReference>
<protein>
    <submittedName>
        <fullName evidence="3">16S rRNA (Guanine(966)-N(2))-methyltransferase RsmD</fullName>
        <ecNumber evidence="3">2.1.1.171</ecNumber>
    </submittedName>
</protein>
<proteinExistence type="predicted"/>
<accession>A0ABR9QYF6</accession>
<dbReference type="Pfam" id="PF03602">
    <property type="entry name" value="Cons_hypoth95"/>
    <property type="match status" value="1"/>
</dbReference>
<keyword evidence="1 3" id="KW-0489">Methyltransferase</keyword>
<name>A0ABR9QYF6_9FIRM</name>
<reference evidence="3 4" key="1">
    <citation type="submission" date="2020-10" db="EMBL/GenBank/DDBJ databases">
        <title>ChiBAC.</title>
        <authorList>
            <person name="Zenner C."/>
            <person name="Hitch T.C.A."/>
            <person name="Clavel T."/>
        </authorList>
    </citation>
    <scope>NUCLEOTIDE SEQUENCE [LARGE SCALE GENOMIC DNA]</scope>
    <source>
        <strain evidence="3 4">DSM 108706</strain>
    </source>
</reference>
<dbReference type="EMBL" id="JADCKA010000011">
    <property type="protein sequence ID" value="MBE5035917.1"/>
    <property type="molecule type" value="Genomic_DNA"/>
</dbReference>
<keyword evidence="4" id="KW-1185">Reference proteome</keyword>
<sequence>MRVIAGDFKGRKLETPFDDRVRPTSDKVKEALFSILMNETGDAVVCDLFAGTGSLGIEALSRGAKRCYFADAASSSIKLVKANVKKCEAENMSVIIHGDYLNALGRIKEKVDIFLLDPPYGNGLEIEAIKEIENRDLLAKDGVIVVEHHKDDKMPETIGKFTMYKEKKYGRIVLSLYI</sequence>
<dbReference type="Proteomes" id="UP001516588">
    <property type="component" value="Unassembled WGS sequence"/>
</dbReference>
<dbReference type="PANTHER" id="PTHR43542:SF1">
    <property type="entry name" value="METHYLTRANSFERASE"/>
    <property type="match status" value="1"/>
</dbReference>
<dbReference type="GO" id="GO:0052913">
    <property type="term" value="F:16S rRNA (guanine(966)-N(2))-methyltransferase activity"/>
    <property type="evidence" value="ECO:0007669"/>
    <property type="project" value="UniProtKB-EC"/>
</dbReference>
<dbReference type="PIRSF" id="PIRSF004553">
    <property type="entry name" value="CHP00095"/>
    <property type="match status" value="1"/>
</dbReference>
<dbReference type="PANTHER" id="PTHR43542">
    <property type="entry name" value="METHYLTRANSFERASE"/>
    <property type="match status" value="1"/>
</dbReference>
<evidence type="ECO:0000256" key="1">
    <source>
        <dbReference type="ARBA" id="ARBA00022603"/>
    </source>
</evidence>
<dbReference type="RefSeq" id="WP_226385565.1">
    <property type="nucleotide sequence ID" value="NZ_JADCKA010000011.1"/>
</dbReference>
<evidence type="ECO:0000256" key="2">
    <source>
        <dbReference type="ARBA" id="ARBA00022679"/>
    </source>
</evidence>
<dbReference type="CDD" id="cd02440">
    <property type="entry name" value="AdoMet_MTases"/>
    <property type="match status" value="1"/>
</dbReference>
<dbReference type="EC" id="2.1.1.171" evidence="3"/>
<keyword evidence="2 3" id="KW-0808">Transferase</keyword>
<evidence type="ECO:0000313" key="3">
    <source>
        <dbReference type="EMBL" id="MBE5035917.1"/>
    </source>
</evidence>
<gene>
    <name evidence="3" type="primary">rsmD</name>
    <name evidence="3" type="ORF">INF20_06485</name>
</gene>
<dbReference type="InterPro" id="IPR004398">
    <property type="entry name" value="RNA_MeTrfase_RsmD"/>
</dbReference>